<dbReference type="PIRSF" id="PIRSF017388">
    <property type="entry name" value="Esterase_lipase"/>
    <property type="match status" value="1"/>
</dbReference>
<dbReference type="SUPFAM" id="SSF53474">
    <property type="entry name" value="alpha/beta-Hydrolases"/>
    <property type="match status" value="1"/>
</dbReference>
<accession>A0ABT0C9P1</accession>
<dbReference type="RefSeq" id="WP_244349710.1">
    <property type="nucleotide sequence ID" value="NZ_JAFIRA010000010.1"/>
</dbReference>
<dbReference type="Pfam" id="PF12146">
    <property type="entry name" value="Hydrolase_4"/>
    <property type="match status" value="1"/>
</dbReference>
<dbReference type="InterPro" id="IPR029058">
    <property type="entry name" value="AB_hydrolase_fold"/>
</dbReference>
<dbReference type="InterPro" id="IPR051044">
    <property type="entry name" value="MAG_DAG_Lipase"/>
</dbReference>
<evidence type="ECO:0000313" key="2">
    <source>
        <dbReference type="EMBL" id="MCJ2542442.1"/>
    </source>
</evidence>
<dbReference type="PANTHER" id="PTHR11614">
    <property type="entry name" value="PHOSPHOLIPASE-RELATED"/>
    <property type="match status" value="1"/>
</dbReference>
<evidence type="ECO:0000313" key="3">
    <source>
        <dbReference type="Proteomes" id="UP000830835"/>
    </source>
</evidence>
<protein>
    <submittedName>
        <fullName evidence="2">Alpha/beta fold hydrolase</fullName>
    </submittedName>
</protein>
<comment type="caution">
    <text evidence="2">The sequence shown here is derived from an EMBL/GenBank/DDBJ whole genome shotgun (WGS) entry which is preliminary data.</text>
</comment>
<gene>
    <name evidence="2" type="ORF">JX360_05900</name>
</gene>
<sequence length="255" mass="29268">MLSNEPFLWRGAEGGDHACLLLHGLGGGIYELQWLAERLLGLGLTVQGFNYPGHDQPAPRMPRSRWTEWYGRVLEHYLALQQEYRQVSVVGFSTGCPLALHLAFAHPLHKLVLLSPFFAIRHQWYYGLRPEQYLNSIGRLLEDVPRLQLPIRDGDVRAFAEKAAYFQSFNLPSVRSALELIERVRGEVAHIRVPTLILQSRQDTVVDPEQAEWLYRELGSAQKVLHWLQRSDHILSLDVEREEVFARVGQFLGDP</sequence>
<organism evidence="2 3">
    <name type="scientific">Thermostichus vulcanus str. 'Rupite'</name>
    <dbReference type="NCBI Taxonomy" id="2813851"/>
    <lineage>
        <taxon>Bacteria</taxon>
        <taxon>Bacillati</taxon>
        <taxon>Cyanobacteriota</taxon>
        <taxon>Cyanophyceae</taxon>
        <taxon>Thermostichales</taxon>
        <taxon>Thermostichaceae</taxon>
        <taxon>Thermostichus</taxon>
    </lineage>
</organism>
<dbReference type="Gene3D" id="3.40.50.1820">
    <property type="entry name" value="alpha/beta hydrolase"/>
    <property type="match status" value="1"/>
</dbReference>
<dbReference type="InterPro" id="IPR022742">
    <property type="entry name" value="Hydrolase_4"/>
</dbReference>
<name>A0ABT0C9P1_THEVL</name>
<dbReference type="GO" id="GO:0016787">
    <property type="term" value="F:hydrolase activity"/>
    <property type="evidence" value="ECO:0007669"/>
    <property type="project" value="UniProtKB-KW"/>
</dbReference>
<feature type="domain" description="Serine aminopeptidase S33" evidence="1">
    <location>
        <begin position="18"/>
        <end position="237"/>
    </location>
</feature>
<dbReference type="EMBL" id="JAFIRA010000010">
    <property type="protein sequence ID" value="MCJ2542442.1"/>
    <property type="molecule type" value="Genomic_DNA"/>
</dbReference>
<reference evidence="2" key="1">
    <citation type="submission" date="2021-02" db="EMBL/GenBank/DDBJ databases">
        <title>The CRISPR/cas machinery reduction and long-range gene transfer in the hot spring cyanobacterium Synechococcus.</title>
        <authorList>
            <person name="Dvorak P."/>
            <person name="Jahodarova E."/>
            <person name="Hasler P."/>
            <person name="Poulickova A."/>
        </authorList>
    </citation>
    <scope>NUCLEOTIDE SEQUENCE</scope>
    <source>
        <strain evidence="2">Rupite</strain>
    </source>
</reference>
<proteinExistence type="predicted"/>
<keyword evidence="2" id="KW-0378">Hydrolase</keyword>
<dbReference type="InterPro" id="IPR012354">
    <property type="entry name" value="Esterase_lipase"/>
</dbReference>
<keyword evidence="3" id="KW-1185">Reference proteome</keyword>
<dbReference type="Proteomes" id="UP000830835">
    <property type="component" value="Unassembled WGS sequence"/>
</dbReference>
<evidence type="ECO:0000259" key="1">
    <source>
        <dbReference type="Pfam" id="PF12146"/>
    </source>
</evidence>